<feature type="transmembrane region" description="Helical" evidence="1">
    <location>
        <begin position="456"/>
        <end position="475"/>
    </location>
</feature>
<proteinExistence type="predicted"/>
<evidence type="ECO:0000313" key="2">
    <source>
        <dbReference type="EMBL" id="KZP24957.1"/>
    </source>
</evidence>
<feature type="transmembrane region" description="Helical" evidence="1">
    <location>
        <begin position="67"/>
        <end position="91"/>
    </location>
</feature>
<dbReference type="AlphaFoldDB" id="A0A166NFP3"/>
<protein>
    <submittedName>
        <fullName evidence="2">Uncharacterized protein</fullName>
    </submittedName>
</protein>
<keyword evidence="1" id="KW-0472">Membrane</keyword>
<keyword evidence="1" id="KW-0812">Transmembrane</keyword>
<feature type="transmembrane region" description="Helical" evidence="1">
    <location>
        <begin position="7"/>
        <end position="30"/>
    </location>
</feature>
<sequence>MLKRLPITILFHATLALIYFPTVAFTFVFIDMASGLIALIALIGLGILAALDVTIMRRKVNQRAFRAIEIVVTIGLPASVWPIIVSFLYLFPGPVTRRVKSASLRYSLINAIENDIKYDLNNQNGVSVAFIIAATIAVTVPSAIYILYIWIAAVKDKLRIDALRPSRPDWQAQSSPGTGEKWFIFGTQRTLVERAAIVDHSASYIFKQSIFRKHAFEPTGWAILRGVVAVYSCIGILIFSAYSGASEVELYTSEVKQVQETISDQPPPAAFDILGNLSVAASVPSAWAFDVGPAVITLAGDYTSGPQPMLTGPIADTWFSTSPDIPTNISWNKSVPLTLCMTAANIPGDLESIQYRWTNGFTLSPSNNYNISLSAVTYTLGSLSWLSFEPDFMVVVPSGSDDAMATFSYNTGQKLFTQRDLSPTSVFVAVAHVLSQIGGTFAFIDGFFAFIFGRTIMAILFGYRVISPFGFLGIVTRNRFKKLIHEQYPHIQEDIERGGMAAYISEVAIDAALVDRPTGNGTISSPLSSRTGQEAEGEDAIGMSHLRVGSSVSHLRLPYDIEEFQGEPDNRSLLSKHSHVE</sequence>
<organism evidence="2">
    <name type="scientific">Athelia psychrophila</name>
    <dbReference type="NCBI Taxonomy" id="1759441"/>
    <lineage>
        <taxon>Eukaryota</taxon>
        <taxon>Fungi</taxon>
        <taxon>Dikarya</taxon>
        <taxon>Basidiomycota</taxon>
        <taxon>Agaricomycotina</taxon>
        <taxon>Agaricomycetes</taxon>
        <taxon>Agaricomycetidae</taxon>
        <taxon>Atheliales</taxon>
        <taxon>Atheliaceae</taxon>
        <taxon>Athelia</taxon>
    </lineage>
</organism>
<reference evidence="2" key="1">
    <citation type="journal article" date="2016" name="Mol. Biol. Evol.">
        <title>Comparative Genomics of Early-Diverging Mushroom-Forming Fungi Provides Insights into the Origins of Lignocellulose Decay Capabilities.</title>
        <authorList>
            <person name="Nagy L.G."/>
            <person name="Riley R."/>
            <person name="Tritt A."/>
            <person name="Adam C."/>
            <person name="Daum C."/>
            <person name="Floudas D."/>
            <person name="Sun H."/>
            <person name="Yadav J.S."/>
            <person name="Pangilinan J."/>
            <person name="Larsson K.H."/>
            <person name="Matsuura K."/>
            <person name="Barry K."/>
            <person name="Labutti K."/>
            <person name="Kuo R."/>
            <person name="Ohm R.A."/>
            <person name="Bhattacharya S.S."/>
            <person name="Shirouzu T."/>
            <person name="Yoshinaga Y."/>
            <person name="Martin F.M."/>
            <person name="Grigoriev I.V."/>
            <person name="Hibbett D.S."/>
        </authorList>
    </citation>
    <scope>NUCLEOTIDE SEQUENCE [LARGE SCALE GENOMIC DNA]</scope>
    <source>
        <strain evidence="2">CBS 109695</strain>
    </source>
</reference>
<name>A0A166NFP3_9AGAM</name>
<evidence type="ECO:0000256" key="1">
    <source>
        <dbReference type="SAM" id="Phobius"/>
    </source>
</evidence>
<dbReference type="OrthoDB" id="3227921at2759"/>
<feature type="transmembrane region" description="Helical" evidence="1">
    <location>
        <begin position="36"/>
        <end position="55"/>
    </location>
</feature>
<dbReference type="EMBL" id="KV417523">
    <property type="protein sequence ID" value="KZP24957.1"/>
    <property type="molecule type" value="Genomic_DNA"/>
</dbReference>
<gene>
    <name evidence="2" type="ORF">FIBSPDRAFT_1041755</name>
</gene>
<feature type="transmembrane region" description="Helical" evidence="1">
    <location>
        <begin position="128"/>
        <end position="151"/>
    </location>
</feature>
<accession>A0A166NFP3</accession>
<keyword evidence="1" id="KW-1133">Transmembrane helix</keyword>